<protein>
    <recommendedName>
        <fullName evidence="2">DUF7041 domain-containing protein</fullName>
    </recommendedName>
</protein>
<organism evidence="3 4">
    <name type="scientific">Trichogramma kaykai</name>
    <dbReference type="NCBI Taxonomy" id="54128"/>
    <lineage>
        <taxon>Eukaryota</taxon>
        <taxon>Metazoa</taxon>
        <taxon>Ecdysozoa</taxon>
        <taxon>Arthropoda</taxon>
        <taxon>Hexapoda</taxon>
        <taxon>Insecta</taxon>
        <taxon>Pterygota</taxon>
        <taxon>Neoptera</taxon>
        <taxon>Endopterygota</taxon>
        <taxon>Hymenoptera</taxon>
        <taxon>Apocrita</taxon>
        <taxon>Proctotrupomorpha</taxon>
        <taxon>Chalcidoidea</taxon>
        <taxon>Trichogrammatidae</taxon>
        <taxon>Trichogramma</taxon>
    </lineage>
</organism>
<reference evidence="3 4" key="1">
    <citation type="journal article" date="2024" name="bioRxiv">
        <title>A reference genome for Trichogramma kaykai: A tiny desert-dwelling parasitoid wasp with competing sex-ratio distorters.</title>
        <authorList>
            <person name="Culotta J."/>
            <person name="Lindsey A.R."/>
        </authorList>
    </citation>
    <scope>NUCLEOTIDE SEQUENCE [LARGE SCALE GENOMIC DNA]</scope>
    <source>
        <strain evidence="3 4">KSX58</strain>
    </source>
</reference>
<evidence type="ECO:0000259" key="2">
    <source>
        <dbReference type="Pfam" id="PF23055"/>
    </source>
</evidence>
<feature type="compositionally biased region" description="Basic and acidic residues" evidence="1">
    <location>
        <begin position="1"/>
        <end position="13"/>
    </location>
</feature>
<dbReference type="InterPro" id="IPR055469">
    <property type="entry name" value="DUF7041"/>
</dbReference>
<dbReference type="PANTHER" id="PTHR33327">
    <property type="entry name" value="ENDONUCLEASE"/>
    <property type="match status" value="1"/>
</dbReference>
<dbReference type="EMBL" id="JBJJXI010000111">
    <property type="protein sequence ID" value="KAL3391321.1"/>
    <property type="molecule type" value="Genomic_DNA"/>
</dbReference>
<comment type="caution">
    <text evidence="3">The sequence shown here is derived from an EMBL/GenBank/DDBJ whole genome shotgun (WGS) entry which is preliminary data.</text>
</comment>
<feature type="compositionally biased region" description="Basic and acidic residues" evidence="1">
    <location>
        <begin position="343"/>
        <end position="357"/>
    </location>
</feature>
<feature type="region of interest" description="Disordered" evidence="1">
    <location>
        <begin position="341"/>
        <end position="370"/>
    </location>
</feature>
<name>A0ABD2WE94_9HYME</name>
<evidence type="ECO:0000256" key="1">
    <source>
        <dbReference type="SAM" id="MobiDB-lite"/>
    </source>
</evidence>
<feature type="domain" description="DUF7041" evidence="2">
    <location>
        <begin position="155"/>
        <end position="237"/>
    </location>
</feature>
<feature type="region of interest" description="Disordered" evidence="1">
    <location>
        <begin position="88"/>
        <end position="140"/>
    </location>
</feature>
<dbReference type="PANTHER" id="PTHR33327:SF3">
    <property type="entry name" value="RNA-DIRECTED DNA POLYMERASE"/>
    <property type="match status" value="1"/>
</dbReference>
<keyword evidence="4" id="KW-1185">Reference proteome</keyword>
<proteinExistence type="predicted"/>
<feature type="region of interest" description="Disordered" evidence="1">
    <location>
        <begin position="1"/>
        <end position="67"/>
    </location>
</feature>
<feature type="compositionally biased region" description="Low complexity" evidence="1">
    <location>
        <begin position="38"/>
        <end position="67"/>
    </location>
</feature>
<evidence type="ECO:0000313" key="4">
    <source>
        <dbReference type="Proteomes" id="UP001627154"/>
    </source>
</evidence>
<feature type="compositionally biased region" description="Basic and acidic residues" evidence="1">
    <location>
        <begin position="21"/>
        <end position="35"/>
    </location>
</feature>
<dbReference type="Proteomes" id="UP001627154">
    <property type="component" value="Unassembled WGS sequence"/>
</dbReference>
<accession>A0ABD2WE94</accession>
<gene>
    <name evidence="3" type="ORF">TKK_014043</name>
</gene>
<evidence type="ECO:0000313" key="3">
    <source>
        <dbReference type="EMBL" id="KAL3391321.1"/>
    </source>
</evidence>
<feature type="compositionally biased region" description="Polar residues" evidence="1">
    <location>
        <begin position="106"/>
        <end position="118"/>
    </location>
</feature>
<dbReference type="AlphaFoldDB" id="A0ABD2WE94"/>
<sequence>MSDDGKGNEKNDDLLDASNVTEDKGEQKVMEELCELKLSVTTPSSSAPTTTSQDPTTSSSDTVTTSSQLSSGIHIYAEAHAIPWRDGAMHFTGDQSSMQRPLGEPANTSPSFFSQLQDTAAGRASPGSPTHNVERNNNSNSNNSAYWAKHVLTIMPTFWQHDPKLWFDMLDSEFSSCKIIEDHVKYHILLKSLGNSICVTLSSVLHSLPEEEKYDKLKAYLIKKYSKTLQQKIDTLMKECKLGSRKPSELFAEMEALGQGHVPRTSTLFLWYRLLPNELAIQLDDAITGLDAASAIEKAARIQQRLKLLDGPAIAAVSDTTRTEDAVIERVTNKVIAALSTKTEARSSRSSSKEQKPPRSRHYHHRFDDKAKKCNDPSCAMAHLVKPLN</sequence>
<dbReference type="Pfam" id="PF23055">
    <property type="entry name" value="DUF7041"/>
    <property type="match status" value="1"/>
</dbReference>